<dbReference type="CDD" id="cd04873">
    <property type="entry name" value="ACT_UUR-ACR-like"/>
    <property type="match status" value="1"/>
</dbReference>
<dbReference type="PROSITE" id="PS51671">
    <property type="entry name" value="ACT"/>
    <property type="match status" value="1"/>
</dbReference>
<dbReference type="EMBL" id="DUZY01000004">
    <property type="protein sequence ID" value="DAD36824.1"/>
    <property type="molecule type" value="Genomic_DNA"/>
</dbReference>
<dbReference type="GO" id="GO:0046983">
    <property type="term" value="F:protein dimerization activity"/>
    <property type="evidence" value="ECO:0007669"/>
    <property type="project" value="InterPro"/>
</dbReference>
<dbReference type="Proteomes" id="UP000607653">
    <property type="component" value="Unassembled WGS sequence"/>
</dbReference>
<keyword evidence="3" id="KW-0804">Transcription</keyword>
<dbReference type="SMART" id="SM00353">
    <property type="entry name" value="HLH"/>
    <property type="match status" value="1"/>
</dbReference>
<feature type="domain" description="BHLH" evidence="6">
    <location>
        <begin position="218"/>
        <end position="267"/>
    </location>
</feature>
<dbReference type="GO" id="GO:0005634">
    <property type="term" value="C:nucleus"/>
    <property type="evidence" value="ECO:0007669"/>
    <property type="project" value="UniProtKB-SubCell"/>
</dbReference>
<evidence type="ECO:0008006" key="10">
    <source>
        <dbReference type="Google" id="ProtNLM"/>
    </source>
</evidence>
<dbReference type="Pfam" id="PF22754">
    <property type="entry name" value="bHLH-TF_ACT-like_plant"/>
    <property type="match status" value="1"/>
</dbReference>
<comment type="caution">
    <text evidence="8">The sequence shown here is derived from an EMBL/GenBank/DDBJ whole genome shotgun (WGS) entry which is preliminary data.</text>
</comment>
<evidence type="ECO:0000256" key="1">
    <source>
        <dbReference type="ARBA" id="ARBA00004123"/>
    </source>
</evidence>
<reference evidence="8 9" key="1">
    <citation type="journal article" date="2020" name="Mol. Biol. Evol.">
        <title>Distinct Expression and Methylation Patterns for Genes with Different Fates following a Single Whole-Genome Duplication in Flowering Plants.</title>
        <authorList>
            <person name="Shi T."/>
            <person name="Rahmani R.S."/>
            <person name="Gugger P.F."/>
            <person name="Wang M."/>
            <person name="Li H."/>
            <person name="Zhang Y."/>
            <person name="Li Z."/>
            <person name="Wang Q."/>
            <person name="Van de Peer Y."/>
            <person name="Marchal K."/>
            <person name="Chen J."/>
        </authorList>
    </citation>
    <scope>NUCLEOTIDE SEQUENCE [LARGE SCALE GENOMIC DNA]</scope>
    <source>
        <tissue evidence="8">Leaf</tissue>
    </source>
</reference>
<feature type="compositionally biased region" description="Polar residues" evidence="5">
    <location>
        <begin position="343"/>
        <end position="361"/>
    </location>
</feature>
<keyword evidence="4" id="KW-0539">Nucleus</keyword>
<organism evidence="8 9">
    <name type="scientific">Nelumbo nucifera</name>
    <name type="common">Sacred lotus</name>
    <dbReference type="NCBI Taxonomy" id="4432"/>
    <lineage>
        <taxon>Eukaryota</taxon>
        <taxon>Viridiplantae</taxon>
        <taxon>Streptophyta</taxon>
        <taxon>Embryophyta</taxon>
        <taxon>Tracheophyta</taxon>
        <taxon>Spermatophyta</taxon>
        <taxon>Magnoliopsida</taxon>
        <taxon>Proteales</taxon>
        <taxon>Nelumbonaceae</taxon>
        <taxon>Nelumbo</taxon>
    </lineage>
</organism>
<feature type="region of interest" description="Disordered" evidence="5">
    <location>
        <begin position="275"/>
        <end position="319"/>
    </location>
</feature>
<comment type="subcellular location">
    <subcellularLocation>
        <location evidence="1">Nucleus</location>
    </subcellularLocation>
</comment>
<accession>A0A822YRK2</accession>
<evidence type="ECO:0000313" key="9">
    <source>
        <dbReference type="Proteomes" id="UP000607653"/>
    </source>
</evidence>
<name>A0A822YRK2_NELNU</name>
<evidence type="ECO:0000256" key="5">
    <source>
        <dbReference type="SAM" id="MobiDB-lite"/>
    </source>
</evidence>
<feature type="compositionally biased region" description="Basic and acidic residues" evidence="5">
    <location>
        <begin position="173"/>
        <end position="191"/>
    </location>
</feature>
<evidence type="ECO:0000256" key="3">
    <source>
        <dbReference type="ARBA" id="ARBA00023163"/>
    </source>
</evidence>
<dbReference type="SUPFAM" id="SSF47459">
    <property type="entry name" value="HLH, helix-loop-helix DNA-binding domain"/>
    <property type="match status" value="1"/>
</dbReference>
<evidence type="ECO:0000256" key="2">
    <source>
        <dbReference type="ARBA" id="ARBA00023015"/>
    </source>
</evidence>
<evidence type="ECO:0000313" key="8">
    <source>
        <dbReference type="EMBL" id="DAD36824.1"/>
    </source>
</evidence>
<protein>
    <recommendedName>
        <fullName evidence="10">Transcription factor ABORTED MICROSPORES-like</fullName>
    </recommendedName>
</protein>
<dbReference type="PANTHER" id="PTHR31945">
    <property type="entry name" value="TRANSCRIPTION FACTOR SCREAM2-RELATED"/>
    <property type="match status" value="1"/>
</dbReference>
<feature type="compositionally biased region" description="Polar residues" evidence="5">
    <location>
        <begin position="300"/>
        <end position="319"/>
    </location>
</feature>
<evidence type="ECO:0000256" key="4">
    <source>
        <dbReference type="ARBA" id="ARBA00023242"/>
    </source>
</evidence>
<dbReference type="InterPro" id="IPR011598">
    <property type="entry name" value="bHLH_dom"/>
</dbReference>
<keyword evidence="2" id="KW-0805">Transcription regulation</keyword>
<dbReference type="PANTHER" id="PTHR31945:SF11">
    <property type="entry name" value="TRANSCRIPTION FACTOR ABORTED MICROSPORES"/>
    <property type="match status" value="1"/>
</dbReference>
<gene>
    <name evidence="8" type="ORF">HUJ06_007465</name>
</gene>
<dbReference type="InterPro" id="IPR002912">
    <property type="entry name" value="ACT_dom"/>
</dbReference>
<dbReference type="InterPro" id="IPR036638">
    <property type="entry name" value="HLH_DNA-bd_sf"/>
</dbReference>
<dbReference type="PROSITE" id="PS50888">
    <property type="entry name" value="BHLH"/>
    <property type="match status" value="1"/>
</dbReference>
<proteinExistence type="predicted"/>
<evidence type="ECO:0000259" key="7">
    <source>
        <dbReference type="PROSITE" id="PS51671"/>
    </source>
</evidence>
<dbReference type="CDD" id="cd11443">
    <property type="entry name" value="bHLH_AtAMS_like"/>
    <property type="match status" value="1"/>
</dbReference>
<feature type="region of interest" description="Disordered" evidence="5">
    <location>
        <begin position="165"/>
        <end position="227"/>
    </location>
</feature>
<feature type="region of interest" description="Disordered" evidence="5">
    <location>
        <begin position="340"/>
        <end position="363"/>
    </location>
</feature>
<evidence type="ECO:0000259" key="6">
    <source>
        <dbReference type="PROSITE" id="PS50888"/>
    </source>
</evidence>
<dbReference type="AlphaFoldDB" id="A0A822YRK2"/>
<keyword evidence="9" id="KW-1185">Reference proteome</keyword>
<dbReference type="InterPro" id="IPR051358">
    <property type="entry name" value="TF_AMS/ICE1/BHLH6-like"/>
</dbReference>
<dbReference type="InterPro" id="IPR054502">
    <property type="entry name" value="bHLH-TF_ACT-like_plant"/>
</dbReference>
<sequence>MEQQEAVVVSHEDTGLHQQPPMLGQELHGLVMADGFTADDNTDTVVDQQVKSFSTNGFSPKDSNYHYQQPWLLPPTAVGDNLNLPWDLSAEQVSLCSSAKNLFGGSARQLALSSENRPRSDIFFEGPTPAHPVVSDKHEAVEHGFQEMVALQQCLLANGDSLLHPSMLPESTPNKEELGHDRDSVKLESGKADTVSDCSDQIEDEDDQKVVGRTSGRKHQSKNLVAERKRRKKLNERLYSLRSLVPKISKMDRASILGDAIEFVKELQKKVKDLQDELEEPSDDERAKGATGIGYHGNDNRNNSSNTAATDQNGSVYNNLTNPENDKLVMGMSTLGMIDHGTGRSSSVSKTTEASTQNPDSVITDDKTTQQMEVQVEVTQVDGNEFFLKVFCEHRTGGFARLMEAMNSLGLEVTNANVTTFRGLVLNVFKVEQKRDNEVVQADHVKESLLELTRNSEPVASSENGLMADYHHHHHRRHLHFHHLQNQA</sequence>
<dbReference type="Pfam" id="PF00010">
    <property type="entry name" value="HLH"/>
    <property type="match status" value="1"/>
</dbReference>
<feature type="domain" description="ACT" evidence="7">
    <location>
        <begin position="387"/>
        <end position="464"/>
    </location>
</feature>
<dbReference type="Gene3D" id="4.10.280.10">
    <property type="entry name" value="Helix-loop-helix DNA-binding domain"/>
    <property type="match status" value="1"/>
</dbReference>